<name>A0ABS9SI44_9BACT</name>
<feature type="domain" description="Zinc finger CHC2-type" evidence="1">
    <location>
        <begin position="24"/>
        <end position="85"/>
    </location>
</feature>
<keyword evidence="3" id="KW-1185">Reference proteome</keyword>
<reference evidence="2 3" key="1">
    <citation type="submission" date="2022-02" db="EMBL/GenBank/DDBJ databases">
        <authorList>
            <person name="Min J."/>
        </authorList>
    </citation>
    <scope>NUCLEOTIDE SEQUENCE [LARGE SCALE GENOMIC DNA]</scope>
    <source>
        <strain evidence="2 3">GR10-1</strain>
    </source>
</reference>
<organism evidence="2 3">
    <name type="scientific">Niabella ginsengisoli</name>
    <dbReference type="NCBI Taxonomy" id="522298"/>
    <lineage>
        <taxon>Bacteria</taxon>
        <taxon>Pseudomonadati</taxon>
        <taxon>Bacteroidota</taxon>
        <taxon>Chitinophagia</taxon>
        <taxon>Chitinophagales</taxon>
        <taxon>Chitinophagaceae</taxon>
        <taxon>Niabella</taxon>
    </lineage>
</organism>
<comment type="caution">
    <text evidence="2">The sequence shown here is derived from an EMBL/GenBank/DDBJ whole genome shotgun (WGS) entry which is preliminary data.</text>
</comment>
<protein>
    <submittedName>
        <fullName evidence="2">CHC2 zinc finger domain-containing protein</fullName>
    </submittedName>
</protein>
<evidence type="ECO:0000259" key="1">
    <source>
        <dbReference type="Pfam" id="PF01807"/>
    </source>
</evidence>
<accession>A0ABS9SI44</accession>
<dbReference type="EMBL" id="JAKWBL010000001">
    <property type="protein sequence ID" value="MCH5598016.1"/>
    <property type="molecule type" value="Genomic_DNA"/>
</dbReference>
<dbReference type="Pfam" id="PF01807">
    <property type="entry name" value="Zn_ribbon_DnaG"/>
    <property type="match status" value="1"/>
</dbReference>
<dbReference type="InterPro" id="IPR036977">
    <property type="entry name" value="DNA_primase_Znf_CHC2"/>
</dbReference>
<dbReference type="InterPro" id="IPR002694">
    <property type="entry name" value="Znf_CHC2"/>
</dbReference>
<evidence type="ECO:0000313" key="2">
    <source>
        <dbReference type="EMBL" id="MCH5598016.1"/>
    </source>
</evidence>
<dbReference type="Proteomes" id="UP001202248">
    <property type="component" value="Unassembled WGS sequence"/>
</dbReference>
<proteinExistence type="predicted"/>
<dbReference type="RefSeq" id="WP_240827365.1">
    <property type="nucleotide sequence ID" value="NZ_JAKWBL010000001.1"/>
</dbReference>
<gene>
    <name evidence="2" type="ORF">MKP09_08895</name>
</gene>
<sequence length="222" mass="25256">MTIKEAKEIDMVSYLSAAGIEPAKIKGENYWYHSPLRKERTPSFKVNRRLNKWFDFGEGRGGGLIEFMQEVNNIKIPEILQKLNELNLPTTQLNQLPSRSTGIEIVSTKLISSPALIRYYQSRRISTEIANQFLCEVDYRNNNKSYYALGFKNDAGGYELRSTYFKGSSHPKVPTLIKNQAATLAVFEGVFDLLSYCTICQHQPVAPRDFLVLNSVSFLNSN</sequence>
<dbReference type="SUPFAM" id="SSF57783">
    <property type="entry name" value="Zinc beta-ribbon"/>
    <property type="match status" value="1"/>
</dbReference>
<evidence type="ECO:0000313" key="3">
    <source>
        <dbReference type="Proteomes" id="UP001202248"/>
    </source>
</evidence>
<dbReference type="Gene3D" id="3.90.580.10">
    <property type="entry name" value="Zinc finger, CHC2-type domain"/>
    <property type="match status" value="1"/>
</dbReference>